<comment type="similarity">
    <text evidence="2 12">Belongs to the cytochrome c oxidase subunit 2 family.</text>
</comment>
<comment type="caution">
    <text evidence="15">The sequence shown here is derived from an EMBL/GenBank/DDBJ whole genome shotgun (WGS) entry which is preliminary data.</text>
</comment>
<evidence type="ECO:0000256" key="7">
    <source>
        <dbReference type="ARBA" id="ARBA00022842"/>
    </source>
</evidence>
<keyword evidence="16" id="KW-1185">Reference proteome</keyword>
<gene>
    <name evidence="15" type="ORF">Celaphus_00016046</name>
</gene>
<evidence type="ECO:0000256" key="5">
    <source>
        <dbReference type="ARBA" id="ARBA00022660"/>
    </source>
</evidence>
<reference evidence="15 16" key="1">
    <citation type="journal article" date="2018" name="Mol. Genet. Genomics">
        <title>The red deer Cervus elaphus genome CerEla1.0: sequencing, annotating, genes, and chromosomes.</title>
        <authorList>
            <person name="Bana N.A."/>
            <person name="Nyiri A."/>
            <person name="Nagy J."/>
            <person name="Frank K."/>
            <person name="Nagy T."/>
            <person name="Steger V."/>
            <person name="Schiller M."/>
            <person name="Lakatos P."/>
            <person name="Sugar L."/>
            <person name="Horn P."/>
            <person name="Barta E."/>
            <person name="Orosz L."/>
        </authorList>
    </citation>
    <scope>NUCLEOTIDE SEQUENCE [LARGE SCALE GENOMIC DNA]</scope>
    <source>
        <strain evidence="15">Hungarian</strain>
    </source>
</reference>
<evidence type="ECO:0000256" key="11">
    <source>
        <dbReference type="ARBA" id="ARBA00049512"/>
    </source>
</evidence>
<dbReference type="GO" id="GO:0004129">
    <property type="term" value="F:cytochrome-c oxidase activity"/>
    <property type="evidence" value="ECO:0007669"/>
    <property type="project" value="UniProtKB-EC"/>
</dbReference>
<dbReference type="Gene3D" id="1.10.287.90">
    <property type="match status" value="1"/>
</dbReference>
<dbReference type="InterPro" id="IPR002429">
    <property type="entry name" value="CcO_II-like_C"/>
</dbReference>
<evidence type="ECO:0000256" key="13">
    <source>
        <dbReference type="SAM" id="Phobius"/>
    </source>
</evidence>
<comment type="subcellular location">
    <subcellularLocation>
        <location evidence="1">Membrane</location>
        <topology evidence="1">Multi-pass membrane protein</topology>
    </subcellularLocation>
    <subcellularLocation>
        <location evidence="12">Mitochondrion inner membrane</location>
        <topology evidence="12">Multi-pass membrane protein</topology>
    </subcellularLocation>
</comment>
<dbReference type="Proteomes" id="UP000242450">
    <property type="component" value="Chromosome 33"/>
</dbReference>
<evidence type="ECO:0000256" key="4">
    <source>
        <dbReference type="ARBA" id="ARBA00022448"/>
    </source>
</evidence>
<evidence type="ECO:0000256" key="9">
    <source>
        <dbReference type="ARBA" id="ARBA00022989"/>
    </source>
</evidence>
<evidence type="ECO:0000256" key="2">
    <source>
        <dbReference type="ARBA" id="ARBA00007866"/>
    </source>
</evidence>
<keyword evidence="4 12" id="KW-0813">Transport</keyword>
<proteinExistence type="inferred from homology"/>
<keyword evidence="8 12" id="KW-0249">Electron transport</keyword>
<keyword evidence="7" id="KW-0460">Magnesium</keyword>
<evidence type="ECO:0000256" key="12">
    <source>
        <dbReference type="RuleBase" id="RU000457"/>
    </source>
</evidence>
<evidence type="ECO:0000313" key="15">
    <source>
        <dbReference type="EMBL" id="OWK00037.1"/>
    </source>
</evidence>
<comment type="catalytic activity">
    <reaction evidence="11">
        <text>4 Fe(II)-[cytochrome c] + O2 + 8 H(+)(in) = 4 Fe(III)-[cytochrome c] + 2 H2O + 4 H(+)(out)</text>
        <dbReference type="Rhea" id="RHEA:11436"/>
        <dbReference type="Rhea" id="RHEA-COMP:10350"/>
        <dbReference type="Rhea" id="RHEA-COMP:14399"/>
        <dbReference type="ChEBI" id="CHEBI:15377"/>
        <dbReference type="ChEBI" id="CHEBI:15378"/>
        <dbReference type="ChEBI" id="CHEBI:15379"/>
        <dbReference type="ChEBI" id="CHEBI:29033"/>
        <dbReference type="ChEBI" id="CHEBI:29034"/>
        <dbReference type="EC" id="7.1.1.9"/>
    </reaction>
    <physiologicalReaction direction="left-to-right" evidence="11">
        <dbReference type="Rhea" id="RHEA:11437"/>
    </physiologicalReaction>
</comment>
<evidence type="ECO:0000256" key="6">
    <source>
        <dbReference type="ARBA" id="ARBA00022692"/>
    </source>
</evidence>
<organism evidence="15 16">
    <name type="scientific">Cervus elaphus hippelaphus</name>
    <name type="common">European red deer</name>
    <dbReference type="NCBI Taxonomy" id="46360"/>
    <lineage>
        <taxon>Eukaryota</taxon>
        <taxon>Metazoa</taxon>
        <taxon>Chordata</taxon>
        <taxon>Craniata</taxon>
        <taxon>Vertebrata</taxon>
        <taxon>Euteleostomi</taxon>
        <taxon>Mammalia</taxon>
        <taxon>Eutheria</taxon>
        <taxon>Laurasiatheria</taxon>
        <taxon>Artiodactyla</taxon>
        <taxon>Ruminantia</taxon>
        <taxon>Pecora</taxon>
        <taxon>Cervidae</taxon>
        <taxon>Cervinae</taxon>
        <taxon>Cervus</taxon>
    </lineage>
</organism>
<evidence type="ECO:0000256" key="1">
    <source>
        <dbReference type="ARBA" id="ARBA00004141"/>
    </source>
</evidence>
<dbReference type="AlphaFoldDB" id="A0A212C224"/>
<comment type="cofactor">
    <cofactor evidence="12">
        <name>Cu cation</name>
        <dbReference type="ChEBI" id="CHEBI:23378"/>
    </cofactor>
    <text evidence="12">Binds a copper A center.</text>
</comment>
<evidence type="ECO:0000256" key="3">
    <source>
        <dbReference type="ARBA" id="ARBA00015946"/>
    </source>
</evidence>
<feature type="transmembrane region" description="Helical" evidence="13">
    <location>
        <begin position="27"/>
        <end position="46"/>
    </location>
</feature>
<evidence type="ECO:0000259" key="14">
    <source>
        <dbReference type="PROSITE" id="PS50999"/>
    </source>
</evidence>
<protein>
    <recommendedName>
        <fullName evidence="3 12">Cytochrome c oxidase subunit 2</fullName>
    </recommendedName>
</protein>
<sequence length="115" mass="12676">MACPSQHGFQHAVSPVTEELLCFHDHMLIIIFLISSLVICIVSLVLTTKLTHTGTINAQEVEKMFCTVEQFLLSATPGCVKQAALDYGQCAKICGSNHSFMTVVLESVPLKYFEK</sequence>
<dbReference type="SUPFAM" id="SSF49503">
    <property type="entry name" value="Cupredoxins"/>
    <property type="match status" value="1"/>
</dbReference>
<keyword evidence="12" id="KW-0479">Metal-binding</keyword>
<accession>A0A212C224</accession>
<dbReference type="GO" id="GO:0005743">
    <property type="term" value="C:mitochondrial inner membrane"/>
    <property type="evidence" value="ECO:0007669"/>
    <property type="project" value="UniProtKB-SubCell"/>
</dbReference>
<feature type="domain" description="Cytochrome oxidase subunit II transmembrane region profile" evidence="14">
    <location>
        <begin position="1"/>
        <end position="91"/>
    </location>
</feature>
<dbReference type="PROSITE" id="PS50999">
    <property type="entry name" value="COX2_TM"/>
    <property type="match status" value="1"/>
</dbReference>
<keyword evidence="12" id="KW-0496">Mitochondrion</keyword>
<dbReference type="GO" id="GO:0022900">
    <property type="term" value="P:electron transport chain"/>
    <property type="evidence" value="ECO:0007669"/>
    <property type="project" value="InterPro"/>
</dbReference>
<keyword evidence="12" id="KW-0186">Copper</keyword>
<dbReference type="EMBL" id="MKHE01000033">
    <property type="protein sequence ID" value="OWK00037.1"/>
    <property type="molecule type" value="Genomic_DNA"/>
</dbReference>
<comment type="function">
    <text evidence="12">Component of the cytochrome c oxidase, the last enzyme in the mitochondrial electron transport chain which drives oxidative phosphorylation. The respiratory chain contains 3 multisubunit complexes succinate dehydrogenase (complex II, CII), ubiquinol-cytochrome c oxidoreductase (cytochrome b-c1 complex, complex III, CIII) and cytochrome c oxidase (complex IV, CIV), that cooperate to transfer electrons derived from NADH and succinate to molecular oxygen, creating an electrochemical gradient over the inner membrane that drives transmembrane transport and the ATP synthase. Cytochrome c oxidase is the component of the respiratory chain that catalyzes the reduction of oxygen to water. Electrons originating from reduced cytochrome c in the intermembrane space (IMS) are transferred via the dinuclear copper A center (CU(A)) of subunit 2 and heme A of subunit 1 to the active site in subunit 1, a binuclear center (BNC) formed by heme A3 and copper B (CU(B)). The BNC reduces molecular oxygen to 2 water molecules using 4 electrons from cytochrome c in the IMS and 4 protons from the mitochondrial matrix.</text>
</comment>
<keyword evidence="12" id="KW-0999">Mitochondrion inner membrane</keyword>
<dbReference type="SUPFAM" id="SSF81464">
    <property type="entry name" value="Cytochrome c oxidase subunit II-like, transmembrane region"/>
    <property type="match status" value="1"/>
</dbReference>
<dbReference type="Pfam" id="PF02790">
    <property type="entry name" value="COX2_TM"/>
    <property type="match status" value="1"/>
</dbReference>
<dbReference type="Gene3D" id="2.60.40.420">
    <property type="entry name" value="Cupredoxins - blue copper proteins"/>
    <property type="match status" value="1"/>
</dbReference>
<dbReference type="GO" id="GO:0005507">
    <property type="term" value="F:copper ion binding"/>
    <property type="evidence" value="ECO:0007669"/>
    <property type="project" value="InterPro"/>
</dbReference>
<evidence type="ECO:0000313" key="16">
    <source>
        <dbReference type="Proteomes" id="UP000242450"/>
    </source>
</evidence>
<dbReference type="Pfam" id="PF00116">
    <property type="entry name" value="COX2"/>
    <property type="match status" value="1"/>
</dbReference>
<keyword evidence="9 13" id="KW-1133">Transmembrane helix</keyword>
<keyword evidence="6 12" id="KW-0812">Transmembrane</keyword>
<evidence type="ECO:0000256" key="10">
    <source>
        <dbReference type="ARBA" id="ARBA00023136"/>
    </source>
</evidence>
<dbReference type="InterPro" id="IPR008972">
    <property type="entry name" value="Cupredoxin"/>
</dbReference>
<dbReference type="InterPro" id="IPR011759">
    <property type="entry name" value="Cyt_c_oxidase_su2_TM_dom"/>
</dbReference>
<dbReference type="InterPro" id="IPR036257">
    <property type="entry name" value="Cyt_c_oxidase_su2_TM_sf"/>
</dbReference>
<dbReference type="OrthoDB" id="539285at2759"/>
<evidence type="ECO:0000256" key="8">
    <source>
        <dbReference type="ARBA" id="ARBA00022982"/>
    </source>
</evidence>
<keyword evidence="10 12" id="KW-0472">Membrane</keyword>
<name>A0A212C224_CEREH</name>
<dbReference type="PRINTS" id="PR01166">
    <property type="entry name" value="CYCOXIDASEII"/>
</dbReference>
<keyword evidence="5 12" id="KW-0679">Respiratory chain</keyword>